<gene>
    <name evidence="1" type="ORF">ZIOFF_057587</name>
</gene>
<dbReference type="EMBL" id="JACMSC010000016">
    <property type="protein sequence ID" value="KAG6480996.1"/>
    <property type="molecule type" value="Genomic_DNA"/>
</dbReference>
<dbReference type="AlphaFoldDB" id="A0A8J5F9T2"/>
<accession>A0A8J5F9T2</accession>
<proteinExistence type="predicted"/>
<evidence type="ECO:0000313" key="1">
    <source>
        <dbReference type="EMBL" id="KAG6480996.1"/>
    </source>
</evidence>
<name>A0A8J5F9T2_ZINOF</name>
<dbReference type="PANTHER" id="PTHR34222">
    <property type="entry name" value="GAG_PRE-INTEGRS DOMAIN-CONTAINING PROTEIN"/>
    <property type="match status" value="1"/>
</dbReference>
<keyword evidence="2" id="KW-1185">Reference proteome</keyword>
<evidence type="ECO:0000313" key="2">
    <source>
        <dbReference type="Proteomes" id="UP000734854"/>
    </source>
</evidence>
<protein>
    <recommendedName>
        <fullName evidence="3">Retrotransposon gag domain-containing protein</fullName>
    </recommendedName>
</protein>
<comment type="caution">
    <text evidence="1">The sequence shown here is derived from an EMBL/GenBank/DDBJ whole genome shotgun (WGS) entry which is preliminary data.</text>
</comment>
<dbReference type="Proteomes" id="UP000734854">
    <property type="component" value="Unassembled WGS sequence"/>
</dbReference>
<dbReference type="PANTHER" id="PTHR34222:SF83">
    <property type="entry name" value="CCHC-TYPE DOMAIN-CONTAINING PROTEIN"/>
    <property type="match status" value="1"/>
</dbReference>
<reference evidence="1 2" key="1">
    <citation type="submission" date="2020-08" db="EMBL/GenBank/DDBJ databases">
        <title>Plant Genome Project.</title>
        <authorList>
            <person name="Zhang R.-G."/>
        </authorList>
    </citation>
    <scope>NUCLEOTIDE SEQUENCE [LARGE SCALE GENOMIC DNA]</scope>
    <source>
        <tissue evidence="1">Rhizome</tissue>
    </source>
</reference>
<evidence type="ECO:0008006" key="3">
    <source>
        <dbReference type="Google" id="ProtNLM"/>
    </source>
</evidence>
<sequence length="146" mass="16970">MWDYLQRIYHQDNTARRFQLELEIGNFSQGNLPIEQYYFGFINLWSEYSSLIYSKVPKETLASLQAIHEDSRRDQFLMKSRSEFEVALAGLLNRNPIPSLDICLGELLREEQRMVTQAVLGSSKEIFEVINVAYASQVKNRGKGQM</sequence>
<organism evidence="1 2">
    <name type="scientific">Zingiber officinale</name>
    <name type="common">Ginger</name>
    <name type="synonym">Amomum zingiber</name>
    <dbReference type="NCBI Taxonomy" id="94328"/>
    <lineage>
        <taxon>Eukaryota</taxon>
        <taxon>Viridiplantae</taxon>
        <taxon>Streptophyta</taxon>
        <taxon>Embryophyta</taxon>
        <taxon>Tracheophyta</taxon>
        <taxon>Spermatophyta</taxon>
        <taxon>Magnoliopsida</taxon>
        <taxon>Liliopsida</taxon>
        <taxon>Zingiberales</taxon>
        <taxon>Zingiberaceae</taxon>
        <taxon>Zingiber</taxon>
    </lineage>
</organism>